<name>A0AAD5Y722_9FUNG</name>
<feature type="compositionally biased region" description="Basic and acidic residues" evidence="1">
    <location>
        <begin position="61"/>
        <end position="92"/>
    </location>
</feature>
<organism evidence="2 4">
    <name type="scientific">Boothiomyces macroporosus</name>
    <dbReference type="NCBI Taxonomy" id="261099"/>
    <lineage>
        <taxon>Eukaryota</taxon>
        <taxon>Fungi</taxon>
        <taxon>Fungi incertae sedis</taxon>
        <taxon>Chytridiomycota</taxon>
        <taxon>Chytridiomycota incertae sedis</taxon>
        <taxon>Chytridiomycetes</taxon>
        <taxon>Rhizophydiales</taxon>
        <taxon>Terramycetaceae</taxon>
        <taxon>Boothiomyces</taxon>
    </lineage>
</organism>
<gene>
    <name evidence="2" type="ORF">HK103_006390</name>
    <name evidence="3" type="ORF">HK103_006397</name>
</gene>
<evidence type="ECO:0000256" key="1">
    <source>
        <dbReference type="SAM" id="MobiDB-lite"/>
    </source>
</evidence>
<sequence>MFMELGPVAYINLQEGRNYMVVTYLHSSTVEQALRYDGKTFDDSWVIVVRVGDAFNTHLGKDSEQKSVGSERKDSIISSERKSEIGTEKKLGLESPSAYMETPSKLKPKRSLVLTEASLMTPAKPIKPILKETRAQNYPTIHEDPVVIAQPQHFEPDQNENLYPTIDLQQERSEHRQVTLNMKSSGIFERISDLIFGW</sequence>
<comment type="caution">
    <text evidence="2">The sequence shown here is derived from an EMBL/GenBank/DDBJ whole genome shotgun (WGS) entry which is preliminary data.</text>
</comment>
<dbReference type="SUPFAM" id="SSF54928">
    <property type="entry name" value="RNA-binding domain, RBD"/>
    <property type="match status" value="1"/>
</dbReference>
<evidence type="ECO:0000313" key="4">
    <source>
        <dbReference type="Proteomes" id="UP001210925"/>
    </source>
</evidence>
<evidence type="ECO:0000313" key="3">
    <source>
        <dbReference type="EMBL" id="KAJ3255261.1"/>
    </source>
</evidence>
<reference evidence="2" key="1">
    <citation type="submission" date="2020-05" db="EMBL/GenBank/DDBJ databases">
        <title>Phylogenomic resolution of chytrid fungi.</title>
        <authorList>
            <person name="Stajich J.E."/>
            <person name="Amses K."/>
            <person name="Simmons R."/>
            <person name="Seto K."/>
            <person name="Myers J."/>
            <person name="Bonds A."/>
            <person name="Quandt C.A."/>
            <person name="Barry K."/>
            <person name="Liu P."/>
            <person name="Grigoriev I."/>
            <person name="Longcore J.E."/>
            <person name="James T.Y."/>
        </authorList>
    </citation>
    <scope>NUCLEOTIDE SEQUENCE</scope>
    <source>
        <strain evidence="2">PLAUS21</strain>
    </source>
</reference>
<dbReference type="AlphaFoldDB" id="A0AAD5Y722"/>
<accession>A0AAD5Y722</accession>
<dbReference type="EMBL" id="JADGKB010000069">
    <property type="protein sequence ID" value="KAJ3255254.1"/>
    <property type="molecule type" value="Genomic_DNA"/>
</dbReference>
<keyword evidence="4" id="KW-1185">Reference proteome</keyword>
<proteinExistence type="predicted"/>
<dbReference type="InterPro" id="IPR035979">
    <property type="entry name" value="RBD_domain_sf"/>
</dbReference>
<evidence type="ECO:0000313" key="2">
    <source>
        <dbReference type="EMBL" id="KAJ3255254.1"/>
    </source>
</evidence>
<feature type="region of interest" description="Disordered" evidence="1">
    <location>
        <begin position="61"/>
        <end position="104"/>
    </location>
</feature>
<dbReference type="Proteomes" id="UP001210925">
    <property type="component" value="Unassembled WGS sequence"/>
</dbReference>
<dbReference type="GO" id="GO:0003676">
    <property type="term" value="F:nucleic acid binding"/>
    <property type="evidence" value="ECO:0007669"/>
    <property type="project" value="InterPro"/>
</dbReference>
<evidence type="ECO:0008006" key="5">
    <source>
        <dbReference type="Google" id="ProtNLM"/>
    </source>
</evidence>
<dbReference type="EMBL" id="JADGKB010000069">
    <property type="protein sequence ID" value="KAJ3255261.1"/>
    <property type="molecule type" value="Genomic_DNA"/>
</dbReference>
<protein>
    <recommendedName>
        <fullName evidence="5">RRM Nup35-type domain-containing protein</fullName>
    </recommendedName>
</protein>